<sequence>MSGSWPIGRFQRVCARGGAAALALGALAVPGPGRAAGAPTVVLAGTMGDKVVLVIDGRTRVMTVGETADGLRVQRGAAGQSVVVATSGGVQRELVVGAAPVTVGGTAAGAAQRLVLEAGSDRLFHAGGEINGQAVQGVVDTGASLVVLSTQLARRLGVDWQAGTSAQVQTASGRSAGRRVRLAQVRLGPLQARDVEAVVIDSDMPYVLYGNSFLQGFRLQWEQGRLSLTP</sequence>
<dbReference type="SUPFAM" id="SSF50630">
    <property type="entry name" value="Acid proteases"/>
    <property type="match status" value="1"/>
</dbReference>
<dbReference type="GO" id="GO:0004190">
    <property type="term" value="F:aspartic-type endopeptidase activity"/>
    <property type="evidence" value="ECO:0007669"/>
    <property type="project" value="InterPro"/>
</dbReference>
<dbReference type="AlphaFoldDB" id="A0A7Y9UKT0"/>
<evidence type="ECO:0000256" key="1">
    <source>
        <dbReference type="ARBA" id="ARBA00022801"/>
    </source>
</evidence>
<comment type="caution">
    <text evidence="4">The sequence shown here is derived from an EMBL/GenBank/DDBJ whole genome shotgun (WGS) entry which is preliminary data.</text>
</comment>
<protein>
    <submittedName>
        <fullName evidence="4">Aspartyl protease family protein</fullName>
    </submittedName>
</protein>
<dbReference type="Pfam" id="PF13975">
    <property type="entry name" value="gag-asp_proteas"/>
    <property type="match status" value="1"/>
</dbReference>
<keyword evidence="5" id="KW-1185">Reference proteome</keyword>
<reference evidence="4 5" key="1">
    <citation type="submission" date="2020-07" db="EMBL/GenBank/DDBJ databases">
        <title>Genomic Encyclopedia of Archaeal and Bacterial Type Strains, Phase II (KMG-II): from individual species to whole genera.</title>
        <authorList>
            <person name="Goeker M."/>
        </authorList>
    </citation>
    <scope>NUCLEOTIDE SEQUENCE [LARGE SCALE GENOMIC DNA]</scope>
    <source>
        <strain evidence="4 5">DSM 21226</strain>
    </source>
</reference>
<name>A0A7Y9UKT0_9BURK</name>
<evidence type="ECO:0000313" key="4">
    <source>
        <dbReference type="EMBL" id="NYG34035.1"/>
    </source>
</evidence>
<dbReference type="EMBL" id="JACCFH010000001">
    <property type="protein sequence ID" value="NYG34035.1"/>
    <property type="molecule type" value="Genomic_DNA"/>
</dbReference>
<accession>A0A7Y9UKT0</accession>
<dbReference type="PROSITE" id="PS50175">
    <property type="entry name" value="ASP_PROT_RETROV"/>
    <property type="match status" value="1"/>
</dbReference>
<dbReference type="CDD" id="cd05483">
    <property type="entry name" value="retropepsin_like_bacteria"/>
    <property type="match status" value="1"/>
</dbReference>
<dbReference type="InterPro" id="IPR001969">
    <property type="entry name" value="Aspartic_peptidase_AS"/>
</dbReference>
<dbReference type="InterPro" id="IPR001995">
    <property type="entry name" value="Peptidase_A2_cat"/>
</dbReference>
<dbReference type="InterPro" id="IPR034122">
    <property type="entry name" value="Retropepsin-like_bacterial"/>
</dbReference>
<organism evidence="4 5">
    <name type="scientific">Sphaerotilus montanus</name>
    <dbReference type="NCBI Taxonomy" id="522889"/>
    <lineage>
        <taxon>Bacteria</taxon>
        <taxon>Pseudomonadati</taxon>
        <taxon>Pseudomonadota</taxon>
        <taxon>Betaproteobacteria</taxon>
        <taxon>Burkholderiales</taxon>
        <taxon>Sphaerotilaceae</taxon>
        <taxon>Sphaerotilus</taxon>
    </lineage>
</organism>
<keyword evidence="2" id="KW-0732">Signal</keyword>
<feature type="signal peptide" evidence="2">
    <location>
        <begin position="1"/>
        <end position="35"/>
    </location>
</feature>
<dbReference type="RefSeq" id="WP_179634728.1">
    <property type="nucleotide sequence ID" value="NZ_CAXYYM010000109.1"/>
</dbReference>
<evidence type="ECO:0000313" key="5">
    <source>
        <dbReference type="Proteomes" id="UP000518288"/>
    </source>
</evidence>
<feature type="chain" id="PRO_5031224312" evidence="2">
    <location>
        <begin position="36"/>
        <end position="230"/>
    </location>
</feature>
<dbReference type="NCBIfam" id="TIGR02281">
    <property type="entry name" value="clan_AA_DTGA"/>
    <property type="match status" value="1"/>
</dbReference>
<keyword evidence="1" id="KW-0378">Hydrolase</keyword>
<gene>
    <name evidence="4" type="ORF">BDD16_003021</name>
</gene>
<dbReference type="GO" id="GO:0006508">
    <property type="term" value="P:proteolysis"/>
    <property type="evidence" value="ECO:0007669"/>
    <property type="project" value="UniProtKB-KW"/>
</dbReference>
<keyword evidence="4" id="KW-0645">Protease</keyword>
<feature type="domain" description="Peptidase A2" evidence="3">
    <location>
        <begin position="135"/>
        <end position="213"/>
    </location>
</feature>
<proteinExistence type="predicted"/>
<dbReference type="Gene3D" id="2.40.70.10">
    <property type="entry name" value="Acid Proteases"/>
    <property type="match status" value="1"/>
</dbReference>
<dbReference type="PROSITE" id="PS00141">
    <property type="entry name" value="ASP_PROTEASE"/>
    <property type="match status" value="1"/>
</dbReference>
<evidence type="ECO:0000256" key="2">
    <source>
        <dbReference type="SAM" id="SignalP"/>
    </source>
</evidence>
<dbReference type="Proteomes" id="UP000518288">
    <property type="component" value="Unassembled WGS sequence"/>
</dbReference>
<dbReference type="InterPro" id="IPR011969">
    <property type="entry name" value="Clan_AA_Asp_peptidase_C"/>
</dbReference>
<evidence type="ECO:0000259" key="3">
    <source>
        <dbReference type="PROSITE" id="PS50175"/>
    </source>
</evidence>
<dbReference type="InterPro" id="IPR021109">
    <property type="entry name" value="Peptidase_aspartic_dom_sf"/>
</dbReference>